<dbReference type="GO" id="GO:0008483">
    <property type="term" value="F:transaminase activity"/>
    <property type="evidence" value="ECO:0007669"/>
    <property type="project" value="UniProtKB-KW"/>
</dbReference>
<keyword evidence="2 3" id="KW-0663">Pyridoxal phosphate</keyword>
<comment type="caution">
    <text evidence="4">The sequence shown here is derived from an EMBL/GenBank/DDBJ whole genome shotgun (WGS) entry which is preliminary data.</text>
</comment>
<dbReference type="InterPro" id="IPR015422">
    <property type="entry name" value="PyrdxlP-dep_Trfase_small"/>
</dbReference>
<feature type="modified residue" description="N6-(pyridoxal phosphate)lysine" evidence="2">
    <location>
        <position position="210"/>
    </location>
</feature>
<evidence type="ECO:0000313" key="5">
    <source>
        <dbReference type="Proteomes" id="UP000033881"/>
    </source>
</evidence>
<dbReference type="InterPro" id="IPR015424">
    <property type="entry name" value="PyrdxlP-dep_Trfase"/>
</dbReference>
<dbReference type="InterPro" id="IPR000653">
    <property type="entry name" value="DegT/StrS_aminotransferase"/>
</dbReference>
<keyword evidence="4" id="KW-0032">Aminotransferase</keyword>
<dbReference type="CDD" id="cd00616">
    <property type="entry name" value="AHBA_syn"/>
    <property type="match status" value="1"/>
</dbReference>
<comment type="similarity">
    <text evidence="3">Belongs to the DegT/DnrJ/EryC1 family.</text>
</comment>
<name>A0A0G0M2A8_9BACT</name>
<protein>
    <submittedName>
        <fullName evidence="4">DegT/DnrJ/EryC1/StrS aminotransferase</fullName>
    </submittedName>
</protein>
<feature type="active site" description="Proton acceptor" evidence="1">
    <location>
        <position position="210"/>
    </location>
</feature>
<reference evidence="4 5" key="1">
    <citation type="journal article" date="2015" name="Nature">
        <title>rRNA introns, odd ribosomes, and small enigmatic genomes across a large radiation of phyla.</title>
        <authorList>
            <person name="Brown C.T."/>
            <person name="Hug L.A."/>
            <person name="Thomas B.C."/>
            <person name="Sharon I."/>
            <person name="Castelle C.J."/>
            <person name="Singh A."/>
            <person name="Wilkins M.J."/>
            <person name="Williams K.H."/>
            <person name="Banfield J.F."/>
        </authorList>
    </citation>
    <scope>NUCLEOTIDE SEQUENCE [LARGE SCALE GENOMIC DNA]</scope>
</reference>
<dbReference type="GO" id="GO:0000271">
    <property type="term" value="P:polysaccharide biosynthetic process"/>
    <property type="evidence" value="ECO:0007669"/>
    <property type="project" value="TreeGrafter"/>
</dbReference>
<dbReference type="InterPro" id="IPR015421">
    <property type="entry name" value="PyrdxlP-dep_Trfase_major"/>
</dbReference>
<dbReference type="Proteomes" id="UP000033881">
    <property type="component" value="Unassembled WGS sequence"/>
</dbReference>
<dbReference type="SUPFAM" id="SSF53383">
    <property type="entry name" value="PLP-dependent transferases"/>
    <property type="match status" value="1"/>
</dbReference>
<dbReference type="PATRIC" id="fig|1618574.4.peg.1763"/>
<proteinExistence type="inferred from homology"/>
<dbReference type="Gene3D" id="3.90.1150.10">
    <property type="entry name" value="Aspartate Aminotransferase, domain 1"/>
    <property type="match status" value="1"/>
</dbReference>
<dbReference type="Pfam" id="PF01041">
    <property type="entry name" value="DegT_DnrJ_EryC1"/>
    <property type="match status" value="1"/>
</dbReference>
<evidence type="ECO:0000256" key="3">
    <source>
        <dbReference type="RuleBase" id="RU004508"/>
    </source>
</evidence>
<accession>A0A0G0M2A8</accession>
<dbReference type="GO" id="GO:0030170">
    <property type="term" value="F:pyridoxal phosphate binding"/>
    <property type="evidence" value="ECO:0007669"/>
    <property type="project" value="TreeGrafter"/>
</dbReference>
<dbReference type="EMBL" id="LBWB01000039">
    <property type="protein sequence ID" value="KKQ98328.1"/>
    <property type="molecule type" value="Genomic_DNA"/>
</dbReference>
<gene>
    <name evidence="4" type="ORF">UT24_C0039G0011</name>
</gene>
<sequence length="389" mass="43577">MNFRLLDSPSQTEYHLIQCADMLERPRIPTQRSHFGEEEIDAIQAVLCSRWTGTGASTREFEEQVKNLVGAEHAVAVQSGTAAVHLALEACRELGIAQTGDEIIVPSQTFAASIQAIINSDLTPVFCDVCPNTLNLDPNCVAKSITSKTKIIMPVHYRGEACDMDSILSIASQNKLWVVEDAAHAMGSSYKGRPVGALGHITCFSFDHIKNITAIEGGLIATDIPEVANVVRSLANLGFKDLQVRGRGFRYHMPNLNAAIGLVQLGRFEEYKTKRREIASLYQQELAHIPNIKLLDINLNETTPFFYVTLIMGGQRDKLREFLAEKGIETLIRYDPNHTQPYFIEKYGYNPLPVTEETFSQLVVLPLFYEMTNEQQDYVIDSIKEFFTK</sequence>
<dbReference type="AlphaFoldDB" id="A0A0G0M2A8"/>
<dbReference type="STRING" id="1618574.UT24_C0039G0011"/>
<keyword evidence="4" id="KW-0808">Transferase</keyword>
<evidence type="ECO:0000256" key="1">
    <source>
        <dbReference type="PIRSR" id="PIRSR000390-1"/>
    </source>
</evidence>
<organism evidence="4 5">
    <name type="scientific">Candidatus Woesebacteria bacterium GW2011_GWB1_39_12</name>
    <dbReference type="NCBI Taxonomy" id="1618574"/>
    <lineage>
        <taxon>Bacteria</taxon>
        <taxon>Candidatus Woeseibacteriota</taxon>
    </lineage>
</organism>
<evidence type="ECO:0000313" key="4">
    <source>
        <dbReference type="EMBL" id="KKQ98328.1"/>
    </source>
</evidence>
<dbReference type="PANTHER" id="PTHR30244:SF34">
    <property type="entry name" value="DTDP-4-AMINO-4,6-DIDEOXYGALACTOSE TRANSAMINASE"/>
    <property type="match status" value="1"/>
</dbReference>
<dbReference type="PIRSF" id="PIRSF000390">
    <property type="entry name" value="PLP_StrS"/>
    <property type="match status" value="1"/>
</dbReference>
<evidence type="ECO:0000256" key="2">
    <source>
        <dbReference type="PIRSR" id="PIRSR000390-2"/>
    </source>
</evidence>
<dbReference type="Gene3D" id="3.40.640.10">
    <property type="entry name" value="Type I PLP-dependent aspartate aminotransferase-like (Major domain)"/>
    <property type="match status" value="1"/>
</dbReference>
<dbReference type="PANTHER" id="PTHR30244">
    <property type="entry name" value="TRANSAMINASE"/>
    <property type="match status" value="1"/>
</dbReference>